<dbReference type="AlphaFoldDB" id="A0A1B4FG15"/>
<dbReference type="KEGG" id="buu:WS70_13045"/>
<protein>
    <submittedName>
        <fullName evidence="1">Uncharacterized protein</fullName>
    </submittedName>
</protein>
<dbReference type="EMBL" id="CP013386">
    <property type="protein sequence ID" value="AOJ02638.1"/>
    <property type="molecule type" value="Genomic_DNA"/>
</dbReference>
<evidence type="ECO:0000313" key="1">
    <source>
        <dbReference type="EMBL" id="AOJ02638.1"/>
    </source>
</evidence>
<dbReference type="RefSeq" id="WP_059471193.1">
    <property type="nucleotide sequence ID" value="NZ_CP013386.1"/>
</dbReference>
<dbReference type="Proteomes" id="UP000062519">
    <property type="component" value="Chromosome 1"/>
</dbReference>
<keyword evidence="2" id="KW-1185">Reference proteome</keyword>
<accession>A0A1B4FG15</accession>
<name>A0A1B4FG15_9BURK</name>
<evidence type="ECO:0000313" key="2">
    <source>
        <dbReference type="Proteomes" id="UP000062519"/>
    </source>
</evidence>
<organism evidence="1 2">
    <name type="scientific">Burkholderia mayonis</name>
    <dbReference type="NCBI Taxonomy" id="1385591"/>
    <lineage>
        <taxon>Bacteria</taxon>
        <taxon>Pseudomonadati</taxon>
        <taxon>Pseudomonadota</taxon>
        <taxon>Betaproteobacteria</taxon>
        <taxon>Burkholderiales</taxon>
        <taxon>Burkholderiaceae</taxon>
        <taxon>Burkholderia</taxon>
        <taxon>pseudomallei group</taxon>
    </lineage>
</organism>
<gene>
    <name evidence="1" type="ORF">WS70_13045</name>
</gene>
<sequence>MINVLNSSSESLQVAVNSWGASDNSYVSLAINKSTSFDRTDKRGFVLAVKRQDGEQNFYVLFDSDINVRDNGVVTDHGIPIRPASNRYPHSAAAEKA</sequence>
<proteinExistence type="predicted"/>
<reference evidence="1 2" key="1">
    <citation type="submission" date="2015-12" db="EMBL/GenBank/DDBJ databases">
        <title>Diversity of Burkholderia near neighbor genomes.</title>
        <authorList>
            <person name="Sahl J."/>
            <person name="Wagner D."/>
            <person name="Keim P."/>
        </authorList>
    </citation>
    <scope>NUCLEOTIDE SEQUENCE [LARGE SCALE GENOMIC DNA]</scope>
    <source>
        <strain evidence="1 2">BDU6</strain>
    </source>
</reference>